<reference evidence="1 2" key="2">
    <citation type="submission" date="2018-11" db="EMBL/GenBank/DDBJ databases">
        <authorList>
            <consortium name="Pathogen Informatics"/>
        </authorList>
    </citation>
    <scope>NUCLEOTIDE SEQUENCE [LARGE SCALE GENOMIC DNA]</scope>
</reference>
<dbReference type="OrthoDB" id="5876039at2759"/>
<name>A0A183DEK4_9BILA</name>
<sequence>MLTSYMATSSLSPTLFRVRRKRAADPHEALVISLKRAKHTHGTVGVASCDEPPIICQRTPAYEVQASFLLP</sequence>
<dbReference type="AlphaFoldDB" id="A0A183DEK4"/>
<keyword evidence="2" id="KW-1185">Reference proteome</keyword>
<protein>
    <submittedName>
        <fullName evidence="1 3">Uncharacterized protein</fullName>
    </submittedName>
</protein>
<gene>
    <name evidence="1" type="ORF">GPUH_LOCUS7145</name>
</gene>
<evidence type="ECO:0000313" key="2">
    <source>
        <dbReference type="Proteomes" id="UP000271098"/>
    </source>
</evidence>
<evidence type="ECO:0000313" key="1">
    <source>
        <dbReference type="EMBL" id="VDK57376.1"/>
    </source>
</evidence>
<dbReference type="EMBL" id="UYRT01017989">
    <property type="protein sequence ID" value="VDK57376.1"/>
    <property type="molecule type" value="Genomic_DNA"/>
</dbReference>
<dbReference type="WBParaSite" id="GPUH_0000715401-mRNA-1">
    <property type="protein sequence ID" value="GPUH_0000715401-mRNA-1"/>
    <property type="gene ID" value="GPUH_0000715401"/>
</dbReference>
<accession>A0A183DEK4</accession>
<evidence type="ECO:0000313" key="3">
    <source>
        <dbReference type="WBParaSite" id="GPUH_0000715401-mRNA-1"/>
    </source>
</evidence>
<proteinExistence type="predicted"/>
<organism evidence="3">
    <name type="scientific">Gongylonema pulchrum</name>
    <dbReference type="NCBI Taxonomy" id="637853"/>
    <lineage>
        <taxon>Eukaryota</taxon>
        <taxon>Metazoa</taxon>
        <taxon>Ecdysozoa</taxon>
        <taxon>Nematoda</taxon>
        <taxon>Chromadorea</taxon>
        <taxon>Rhabditida</taxon>
        <taxon>Spirurina</taxon>
        <taxon>Spiruromorpha</taxon>
        <taxon>Spiruroidea</taxon>
        <taxon>Gongylonematidae</taxon>
        <taxon>Gongylonema</taxon>
    </lineage>
</organism>
<reference evidence="3" key="1">
    <citation type="submission" date="2016-06" db="UniProtKB">
        <authorList>
            <consortium name="WormBaseParasite"/>
        </authorList>
    </citation>
    <scope>IDENTIFICATION</scope>
</reference>
<dbReference type="Proteomes" id="UP000271098">
    <property type="component" value="Unassembled WGS sequence"/>
</dbReference>